<reference evidence="2" key="1">
    <citation type="submission" date="2021-02" db="EMBL/GenBank/DDBJ databases">
        <authorList>
            <person name="Palmer J.M."/>
        </authorList>
    </citation>
    <scope>NUCLEOTIDE SEQUENCE</scope>
    <source>
        <strain evidence="2">SCRP23</strain>
    </source>
</reference>
<evidence type="ECO:0000313" key="3">
    <source>
        <dbReference type="Proteomes" id="UP000693981"/>
    </source>
</evidence>
<proteinExistence type="predicted"/>
<comment type="caution">
    <text evidence="2">The sequence shown here is derived from an EMBL/GenBank/DDBJ whole genome shotgun (WGS) entry which is preliminary data.</text>
</comment>
<name>A0A8T1X1G2_9STRA</name>
<dbReference type="OrthoDB" id="120310at2759"/>
<feature type="compositionally biased region" description="Acidic residues" evidence="1">
    <location>
        <begin position="33"/>
        <end position="61"/>
    </location>
</feature>
<dbReference type="EMBL" id="JAGDFL010000100">
    <property type="protein sequence ID" value="KAG7397799.1"/>
    <property type="molecule type" value="Genomic_DNA"/>
</dbReference>
<feature type="region of interest" description="Disordered" evidence="1">
    <location>
        <begin position="1"/>
        <end position="107"/>
    </location>
</feature>
<dbReference type="Proteomes" id="UP000693981">
    <property type="component" value="Unassembled WGS sequence"/>
</dbReference>
<organism evidence="2 3">
    <name type="scientific">Phytophthora boehmeriae</name>
    <dbReference type="NCBI Taxonomy" id="109152"/>
    <lineage>
        <taxon>Eukaryota</taxon>
        <taxon>Sar</taxon>
        <taxon>Stramenopiles</taxon>
        <taxon>Oomycota</taxon>
        <taxon>Peronosporomycetes</taxon>
        <taxon>Peronosporales</taxon>
        <taxon>Peronosporaceae</taxon>
        <taxon>Phytophthora</taxon>
    </lineage>
</organism>
<keyword evidence="3" id="KW-1185">Reference proteome</keyword>
<evidence type="ECO:0000313" key="2">
    <source>
        <dbReference type="EMBL" id="KAG7397799.1"/>
    </source>
</evidence>
<gene>
    <name evidence="2" type="ORF">PHYBOEH_000180</name>
</gene>
<evidence type="ECO:0000256" key="1">
    <source>
        <dbReference type="SAM" id="MobiDB-lite"/>
    </source>
</evidence>
<accession>A0A8T1X1G2</accession>
<protein>
    <submittedName>
        <fullName evidence="2">Uncharacterized protein</fullName>
    </submittedName>
</protein>
<dbReference type="AlphaFoldDB" id="A0A8T1X1G2"/>
<sequence length="143" mass="15913">MPLPALNRDDHHQVARSTTTVSAAKEELVSGLDSDEEEEYDDEDDEDHDQEDANEDDEDKEELQGSVQREDEATPLESDKPAAIAASSPRKPLEPEVDSSPAQTKKRPLYHQPAWISPELHAWLVASGLFATKPRCELLPSEV</sequence>
<feature type="compositionally biased region" description="Basic and acidic residues" evidence="1">
    <location>
        <begin position="68"/>
        <end position="80"/>
    </location>
</feature>